<dbReference type="FunFam" id="3.40.50.300:FF:000776">
    <property type="entry name" value="Guanylate kinase 2"/>
    <property type="match status" value="1"/>
</dbReference>
<comment type="caution">
    <text evidence="8">The sequence shown here is derived from an EMBL/GenBank/DDBJ whole genome shotgun (WGS) entry which is preliminary data.</text>
</comment>
<evidence type="ECO:0000313" key="8">
    <source>
        <dbReference type="EMBL" id="KAK4525997.1"/>
    </source>
</evidence>
<proteinExistence type="inferred from homology"/>
<dbReference type="Proteomes" id="UP001300502">
    <property type="component" value="Unassembled WGS sequence"/>
</dbReference>
<keyword evidence="5" id="KW-0418">Kinase</keyword>
<reference evidence="8 9" key="1">
    <citation type="submission" date="2022-07" db="EMBL/GenBank/DDBJ databases">
        <title>Genome-wide signatures of adaptation to extreme environments.</title>
        <authorList>
            <person name="Cho C.H."/>
            <person name="Yoon H.S."/>
        </authorList>
    </citation>
    <scope>NUCLEOTIDE SEQUENCE [LARGE SCALE GENOMIC DNA]</scope>
    <source>
        <strain evidence="8 9">108.79 E11</strain>
    </source>
</reference>
<dbReference type="PANTHER" id="PTHR23117:SF13">
    <property type="entry name" value="GUANYLATE KINASE"/>
    <property type="match status" value="1"/>
</dbReference>
<dbReference type="CDD" id="cd00071">
    <property type="entry name" value="GMPK"/>
    <property type="match status" value="1"/>
</dbReference>
<gene>
    <name evidence="8" type="ORF">GAYE_SCF18G3906</name>
</gene>
<dbReference type="Gene3D" id="3.40.50.300">
    <property type="entry name" value="P-loop containing nucleotide triphosphate hydrolases"/>
    <property type="match status" value="1"/>
</dbReference>
<protein>
    <recommendedName>
        <fullName evidence="2">guanylate kinase</fullName>
        <ecNumber evidence="2">2.7.4.8</ecNumber>
    </recommendedName>
</protein>
<dbReference type="GO" id="GO:0004385">
    <property type="term" value="F:GMP kinase activity"/>
    <property type="evidence" value="ECO:0007669"/>
    <property type="project" value="UniProtKB-EC"/>
</dbReference>
<dbReference type="InterPro" id="IPR017665">
    <property type="entry name" value="Guanylate_kinase"/>
</dbReference>
<dbReference type="NCBIfam" id="TIGR03263">
    <property type="entry name" value="guanyl_kin"/>
    <property type="match status" value="1"/>
</dbReference>
<dbReference type="FunFam" id="3.30.63.10:FF:000002">
    <property type="entry name" value="Guanylate kinase 1"/>
    <property type="match status" value="1"/>
</dbReference>
<feature type="domain" description="Guanylate kinase-like" evidence="7">
    <location>
        <begin position="294"/>
        <end position="476"/>
    </location>
</feature>
<evidence type="ECO:0000256" key="5">
    <source>
        <dbReference type="ARBA" id="ARBA00022777"/>
    </source>
</evidence>
<dbReference type="EC" id="2.7.4.8" evidence="2"/>
<dbReference type="InterPro" id="IPR020590">
    <property type="entry name" value="Guanylate_kinase_CS"/>
</dbReference>
<keyword evidence="6" id="KW-0067">ATP-binding</keyword>
<keyword evidence="9" id="KW-1185">Reference proteome</keyword>
<evidence type="ECO:0000256" key="6">
    <source>
        <dbReference type="ARBA" id="ARBA00022840"/>
    </source>
</evidence>
<dbReference type="Pfam" id="PF00625">
    <property type="entry name" value="Guanylate_kin"/>
    <property type="match status" value="1"/>
</dbReference>
<dbReference type="InterPro" id="IPR027417">
    <property type="entry name" value="P-loop_NTPase"/>
</dbReference>
<dbReference type="Gene3D" id="3.30.63.10">
    <property type="entry name" value="Guanylate Kinase phosphate binding domain"/>
    <property type="match status" value="1"/>
</dbReference>
<keyword evidence="4" id="KW-0547">Nucleotide-binding</keyword>
<dbReference type="AlphaFoldDB" id="A0AAV9IF21"/>
<evidence type="ECO:0000256" key="1">
    <source>
        <dbReference type="ARBA" id="ARBA00005790"/>
    </source>
</evidence>
<dbReference type="GO" id="GO:0005829">
    <property type="term" value="C:cytosol"/>
    <property type="evidence" value="ECO:0007669"/>
    <property type="project" value="TreeGrafter"/>
</dbReference>
<accession>A0AAV9IF21</accession>
<dbReference type="InterPro" id="IPR008145">
    <property type="entry name" value="GK/Ca_channel_bsu"/>
</dbReference>
<evidence type="ECO:0000256" key="3">
    <source>
        <dbReference type="ARBA" id="ARBA00022679"/>
    </source>
</evidence>
<dbReference type="SUPFAM" id="SSF52540">
    <property type="entry name" value="P-loop containing nucleoside triphosphate hydrolases"/>
    <property type="match status" value="1"/>
</dbReference>
<dbReference type="PROSITE" id="PS00856">
    <property type="entry name" value="GUANYLATE_KINASE_1"/>
    <property type="match status" value="1"/>
</dbReference>
<evidence type="ECO:0000313" key="9">
    <source>
        <dbReference type="Proteomes" id="UP001300502"/>
    </source>
</evidence>
<comment type="similarity">
    <text evidence="1">Belongs to the guanylate kinase family.</text>
</comment>
<evidence type="ECO:0000256" key="2">
    <source>
        <dbReference type="ARBA" id="ARBA00012961"/>
    </source>
</evidence>
<dbReference type="PROSITE" id="PS50052">
    <property type="entry name" value="GUANYLATE_KINASE_2"/>
    <property type="match status" value="1"/>
</dbReference>
<keyword evidence="3" id="KW-0808">Transferase</keyword>
<dbReference type="GO" id="GO:0005524">
    <property type="term" value="F:ATP binding"/>
    <property type="evidence" value="ECO:0007669"/>
    <property type="project" value="UniProtKB-KW"/>
</dbReference>
<sequence>MFLCVPRLVSTQLVFWLGRRKVFGKRSYGRTLNLWNCQVPIQGQVCRCPGKWRDELLFGVIEKVDVTKCRSEQLVDVRLLKPRHGQLFEVDPRRKRTWFKLSEITVVNSKKLPQDTYFIEDANSMRSAPLEEVLPKAENDIIEYDSLKKNWLRKVVVIDLLGFTLISLGSLRLAVDFSWGSIFGFLYLRLLMDRVDNLGKDSINFMRSAISSTRLLLPFAAIGAQLVFSSAVADGSISSLSAWNIIFTMVGFSSYRMPVLFPTGMTLFHSLQTLSKNTETDKKFLSSKSMEKLPSCIVLAGPSGVGKSTFIRKLLYDFPNIFGFSISHTTRLPREHEKDGISYYFISKEKFLEDVSNGKFIEYAQVHGNFYGTSFESVNRVVENRKICLLDLDIQGVQAVKKSSMRAMFIWIAAPSMEALESRLRKRKSETEESIQARLSTAKEEILFALRSGIFDYTVINDDFDRAYEDLKSLLAPYLTNEMNS</sequence>
<dbReference type="EMBL" id="JANCYU010000035">
    <property type="protein sequence ID" value="KAK4525997.1"/>
    <property type="molecule type" value="Genomic_DNA"/>
</dbReference>
<dbReference type="SMART" id="SM00072">
    <property type="entry name" value="GuKc"/>
    <property type="match status" value="1"/>
</dbReference>
<name>A0AAV9IF21_9RHOD</name>
<evidence type="ECO:0000256" key="4">
    <source>
        <dbReference type="ARBA" id="ARBA00022741"/>
    </source>
</evidence>
<dbReference type="PANTHER" id="PTHR23117">
    <property type="entry name" value="GUANYLATE KINASE-RELATED"/>
    <property type="match status" value="1"/>
</dbReference>
<evidence type="ECO:0000259" key="7">
    <source>
        <dbReference type="PROSITE" id="PS50052"/>
    </source>
</evidence>
<organism evidence="8 9">
    <name type="scientific">Galdieria yellowstonensis</name>
    <dbReference type="NCBI Taxonomy" id="3028027"/>
    <lineage>
        <taxon>Eukaryota</taxon>
        <taxon>Rhodophyta</taxon>
        <taxon>Bangiophyceae</taxon>
        <taxon>Galdieriales</taxon>
        <taxon>Galdieriaceae</taxon>
        <taxon>Galdieria</taxon>
    </lineage>
</organism>
<dbReference type="InterPro" id="IPR008144">
    <property type="entry name" value="Guanylate_kin-like_dom"/>
</dbReference>